<dbReference type="InParanoid" id="A3LR60"/>
<dbReference type="InterPro" id="IPR002974">
    <property type="entry name" value="Cyt_P450_E_CYP52_ascomycetes"/>
</dbReference>
<evidence type="ECO:0000256" key="9">
    <source>
        <dbReference type="RuleBase" id="RU000461"/>
    </source>
</evidence>
<dbReference type="Pfam" id="PF00067">
    <property type="entry name" value="p450"/>
    <property type="match status" value="1"/>
</dbReference>
<reference evidence="11 12" key="1">
    <citation type="journal article" date="2007" name="Nat. Biotechnol.">
        <title>Genome sequence of the lignocellulose-bioconverting and xylose-fermenting yeast Pichia stipitis.</title>
        <authorList>
            <person name="Jeffries T.W."/>
            <person name="Grigoriev I.V."/>
            <person name="Grimwood J."/>
            <person name="Laplaza J.M."/>
            <person name="Aerts A."/>
            <person name="Salamov A."/>
            <person name="Schmutz J."/>
            <person name="Lindquist E."/>
            <person name="Dehal P."/>
            <person name="Shapiro H."/>
            <person name="Jin Y.S."/>
            <person name="Passoth V."/>
            <person name="Richardson P.M."/>
        </authorList>
    </citation>
    <scope>NUCLEOTIDE SEQUENCE [LARGE SCALE GENOMIC DNA]</scope>
    <source>
        <strain evidence="12">ATCC 58785 / CBS 6054 / NBRC 10063 / NRRL Y-11545</strain>
    </source>
</reference>
<dbReference type="eggNOG" id="KOG0157">
    <property type="taxonomic scope" value="Eukaryota"/>
</dbReference>
<dbReference type="OMA" id="ISPMYMG"/>
<sequence length="515" mass="58960">MYEKTIIALSYLSKWYVLLGSAVAVLALYRYITVQLIIRKHGCKDPIKFTQGGFLCIPIILELLRRMKTGEMIDEGFRLFNEYPDTTQYVNLFGVRVLLTGEPEVYKAVLATQFNNFALGFRHSHFAPLLGDGIFTLDGEGWKNSRAMLRPQFARQQVSHVQMLEPHIQTLAKHIKARKGTTFDLQELFFRLTMDSATEFLFGESVRSLHDEVIGMQRPDIEGISNFSEAFNTSQRYLAVRAYSQVLYWLTNPKEFRDCNAKVQKVAQYFVNKALSFSDSELEEKSKKGYIFLYELTKQTRDPKVLQDQLLNILIAGRDTTAGLLSFTFYELARNPAIFEKLKAAIYADFGRGDVSEISFESLKKCEYLKFVLNEALRLYPSVPVNFRVATKDTVLPTGGGPDGQSPMFVRKYTTVAYGVYFTHRMKQFYGEDAEVFKPERWAENRKLGWAYLPFNGGPRICLGQQFALTEASYVVVRLIQMFPNIVSKDDGPYPPRKSVQLTMCLQDGVKIQMS</sequence>
<dbReference type="PRINTS" id="PR01239">
    <property type="entry name" value="EP450IICYP52"/>
</dbReference>
<keyword evidence="3 8" id="KW-0349">Heme</keyword>
<gene>
    <name evidence="11" type="primary">CP52C</name>
    <name evidence="11" type="ORF">PICST_56580</name>
</gene>
<keyword evidence="10" id="KW-0472">Membrane</keyword>
<dbReference type="OrthoDB" id="1470350at2759"/>
<evidence type="ECO:0000256" key="8">
    <source>
        <dbReference type="PIRSR" id="PIRSR602402-1"/>
    </source>
</evidence>
<dbReference type="InterPro" id="IPR047146">
    <property type="entry name" value="Cyt_P450_E_CYP52_fungi"/>
</dbReference>
<feature type="transmembrane region" description="Helical" evidence="10">
    <location>
        <begin position="15"/>
        <end position="32"/>
    </location>
</feature>
<dbReference type="GeneID" id="4838278"/>
<keyword evidence="7 9" id="KW-0503">Monooxygenase</keyword>
<comment type="cofactor">
    <cofactor evidence="1 8">
        <name>heme</name>
        <dbReference type="ChEBI" id="CHEBI:30413"/>
    </cofactor>
</comment>
<dbReference type="STRING" id="322104.A3LR60"/>
<keyword evidence="10" id="KW-1133">Transmembrane helix</keyword>
<evidence type="ECO:0000256" key="6">
    <source>
        <dbReference type="ARBA" id="ARBA00023004"/>
    </source>
</evidence>
<protein>
    <submittedName>
        <fullName evidence="11">Cytochrome P450 52A6 (CYPLIIA6) (Alkane-inducible P450-ALK3)</fullName>
    </submittedName>
</protein>
<dbReference type="PANTHER" id="PTHR24287:SF1">
    <property type="entry name" value="P450, PUTATIVE (EUROFUNG)-RELATED"/>
    <property type="match status" value="1"/>
</dbReference>
<dbReference type="InterPro" id="IPR001128">
    <property type="entry name" value="Cyt_P450"/>
</dbReference>
<evidence type="ECO:0000256" key="7">
    <source>
        <dbReference type="ARBA" id="ARBA00023033"/>
    </source>
</evidence>
<comment type="similarity">
    <text evidence="2 9">Belongs to the cytochrome P450 family.</text>
</comment>
<dbReference type="AlphaFoldDB" id="A3LR60"/>
<keyword evidence="10" id="KW-0812">Transmembrane</keyword>
<dbReference type="SUPFAM" id="SSF48264">
    <property type="entry name" value="Cytochrome P450"/>
    <property type="match status" value="1"/>
</dbReference>
<evidence type="ECO:0000256" key="4">
    <source>
        <dbReference type="ARBA" id="ARBA00022723"/>
    </source>
</evidence>
<dbReference type="GO" id="GO:0016712">
    <property type="term" value="F:oxidoreductase activity, acting on paired donors, with incorporation or reduction of molecular oxygen, reduced flavin or flavoprotein as one donor, and incorporation of one atom of oxygen"/>
    <property type="evidence" value="ECO:0007669"/>
    <property type="project" value="InterPro"/>
</dbReference>
<dbReference type="InterPro" id="IPR017972">
    <property type="entry name" value="Cyt_P450_CS"/>
</dbReference>
<organism evidence="11 12">
    <name type="scientific">Scheffersomyces stipitis (strain ATCC 58785 / CBS 6054 / NBRC 10063 / NRRL Y-11545)</name>
    <name type="common">Yeast</name>
    <name type="synonym">Pichia stipitis</name>
    <dbReference type="NCBI Taxonomy" id="322104"/>
    <lineage>
        <taxon>Eukaryota</taxon>
        <taxon>Fungi</taxon>
        <taxon>Dikarya</taxon>
        <taxon>Ascomycota</taxon>
        <taxon>Saccharomycotina</taxon>
        <taxon>Pichiomycetes</taxon>
        <taxon>Debaryomycetaceae</taxon>
        <taxon>Scheffersomyces</taxon>
    </lineage>
</organism>
<evidence type="ECO:0000256" key="2">
    <source>
        <dbReference type="ARBA" id="ARBA00010617"/>
    </source>
</evidence>
<keyword evidence="12" id="KW-1185">Reference proteome</keyword>
<keyword evidence="4 8" id="KW-0479">Metal-binding</keyword>
<evidence type="ECO:0000256" key="5">
    <source>
        <dbReference type="ARBA" id="ARBA00023002"/>
    </source>
</evidence>
<dbReference type="PANTHER" id="PTHR24287">
    <property type="entry name" value="P450, PUTATIVE (EUROFUNG)-RELATED"/>
    <property type="match status" value="1"/>
</dbReference>
<dbReference type="CDD" id="cd11063">
    <property type="entry name" value="CYP52"/>
    <property type="match status" value="1"/>
</dbReference>
<proteinExistence type="inferred from homology"/>
<keyword evidence="5 9" id="KW-0560">Oxidoreductase</keyword>
<evidence type="ECO:0000313" key="12">
    <source>
        <dbReference type="Proteomes" id="UP000002258"/>
    </source>
</evidence>
<dbReference type="HOGENOM" id="CLU_001570_27_0_1"/>
<evidence type="ECO:0000256" key="3">
    <source>
        <dbReference type="ARBA" id="ARBA00022617"/>
    </source>
</evidence>
<dbReference type="Gene3D" id="1.10.630.10">
    <property type="entry name" value="Cytochrome P450"/>
    <property type="match status" value="1"/>
</dbReference>
<dbReference type="KEGG" id="pic:PICST_56580"/>
<dbReference type="InterPro" id="IPR036396">
    <property type="entry name" value="Cyt_P450_sf"/>
</dbReference>
<accession>A3LR60</accession>
<dbReference type="EMBL" id="CP000497">
    <property type="protein sequence ID" value="ABN65681.2"/>
    <property type="molecule type" value="Genomic_DNA"/>
</dbReference>
<dbReference type="GO" id="GO:0020037">
    <property type="term" value="F:heme binding"/>
    <property type="evidence" value="ECO:0007669"/>
    <property type="project" value="InterPro"/>
</dbReference>
<evidence type="ECO:0000256" key="1">
    <source>
        <dbReference type="ARBA" id="ARBA00001971"/>
    </source>
</evidence>
<dbReference type="PRINTS" id="PR00385">
    <property type="entry name" value="P450"/>
</dbReference>
<dbReference type="RefSeq" id="XP_001383710.2">
    <property type="nucleotide sequence ID" value="XM_001383673.1"/>
</dbReference>
<dbReference type="PROSITE" id="PS00086">
    <property type="entry name" value="CYTOCHROME_P450"/>
    <property type="match status" value="1"/>
</dbReference>
<evidence type="ECO:0000256" key="10">
    <source>
        <dbReference type="SAM" id="Phobius"/>
    </source>
</evidence>
<feature type="binding site" description="axial binding residue" evidence="8">
    <location>
        <position position="462"/>
    </location>
    <ligand>
        <name>heme</name>
        <dbReference type="ChEBI" id="CHEBI:30413"/>
    </ligand>
    <ligandPart>
        <name>Fe</name>
        <dbReference type="ChEBI" id="CHEBI:18248"/>
    </ligandPart>
</feature>
<keyword evidence="6 8" id="KW-0408">Iron</keyword>
<dbReference type="Proteomes" id="UP000002258">
    <property type="component" value="Chromosome 3"/>
</dbReference>
<name>A3LR60_PICST</name>
<dbReference type="InterPro" id="IPR002402">
    <property type="entry name" value="Cyt_P450_E_grp-II"/>
</dbReference>
<evidence type="ECO:0000313" key="11">
    <source>
        <dbReference type="EMBL" id="ABN65681.2"/>
    </source>
</evidence>
<dbReference type="PRINTS" id="PR00464">
    <property type="entry name" value="EP450II"/>
</dbReference>
<dbReference type="GO" id="GO:0005506">
    <property type="term" value="F:iron ion binding"/>
    <property type="evidence" value="ECO:0007669"/>
    <property type="project" value="InterPro"/>
</dbReference>